<dbReference type="OrthoDB" id="2537769at2759"/>
<proteinExistence type="predicted"/>
<dbReference type="NCBIfam" id="TIGR02453">
    <property type="entry name" value="TIGR02453 family protein"/>
    <property type="match status" value="1"/>
</dbReference>
<evidence type="ECO:0008006" key="4">
    <source>
        <dbReference type="Google" id="ProtNLM"/>
    </source>
</evidence>
<evidence type="ECO:0000313" key="2">
    <source>
        <dbReference type="EMBL" id="OAA48927.1"/>
    </source>
</evidence>
<reference evidence="2 3" key="1">
    <citation type="journal article" date="2016" name="Genome Biol. Evol.">
        <title>Divergent and convergent evolution of fungal pathogenicity.</title>
        <authorList>
            <person name="Shang Y."/>
            <person name="Xiao G."/>
            <person name="Zheng P."/>
            <person name="Cen K."/>
            <person name="Zhan S."/>
            <person name="Wang C."/>
        </authorList>
    </citation>
    <scope>NUCLEOTIDE SEQUENCE [LARGE SCALE GENOMIC DNA]</scope>
    <source>
        <strain evidence="2 3">RCEF 3172</strain>
    </source>
</reference>
<feature type="region of interest" description="Disordered" evidence="1">
    <location>
        <begin position="1"/>
        <end position="104"/>
    </location>
</feature>
<dbReference type="InterPro" id="IPR012808">
    <property type="entry name" value="CHP02453"/>
</dbReference>
<name>A0A167ICQ2_9HYPO</name>
<comment type="caution">
    <text evidence="2">The sequence shown here is derived from an EMBL/GenBank/DDBJ whole genome shotgun (WGS) entry which is preliminary data.</text>
</comment>
<evidence type="ECO:0000256" key="1">
    <source>
        <dbReference type="SAM" id="MobiDB-lite"/>
    </source>
</evidence>
<sequence>MPARKRVTEDTAAAAAAAATGTSRRRSGRISSAPKESSYWESADNASDDEKPVKKKAKVNSGSRVKQKQDSDEDEYTAEAQLAAEAEEEEEEEEEEEDDENRQMKVTIVPLEKLRDDGGVPYEDHKVHRNTLLFLKDLKANNRRPWLKCKFFSTNSKLKQYRRAFKDWTTFVDLTTQTVSAADATIPELPSKDVVFRIYRDTRFSKDPTPYKPHFSAAWSRTGRKGPYACYYIHVEPGRAGTSSFIGGGLWHPEAAHVQRMRRSVDRHPERWRAVLGEERFRRVFFPEVVDKKKGVEAVVKAFVGKNQMNALKKKPMGYDATHRDIELLKLKNYTVGVPFDEEMLCKDNVQEVIGEYIRAMEGYITFVNSIVMPDPGLDESDSEDDDDDDDDEDEDEDEGEIDDQP</sequence>
<dbReference type="PANTHER" id="PTHR36452">
    <property type="entry name" value="CHROMOSOME 12, WHOLE GENOME SHOTGUN SEQUENCE"/>
    <property type="match status" value="1"/>
</dbReference>
<dbReference type="PANTHER" id="PTHR36452:SF1">
    <property type="entry name" value="DUF2461 DOMAIN-CONTAINING PROTEIN"/>
    <property type="match status" value="1"/>
</dbReference>
<gene>
    <name evidence="2" type="ORF">BBO_01972</name>
</gene>
<feature type="compositionally biased region" description="Acidic residues" evidence="1">
    <location>
        <begin position="377"/>
        <end position="406"/>
    </location>
</feature>
<dbReference type="Pfam" id="PF09365">
    <property type="entry name" value="DUF2461"/>
    <property type="match status" value="1"/>
</dbReference>
<feature type="compositionally biased region" description="Acidic residues" evidence="1">
    <location>
        <begin position="85"/>
        <end position="100"/>
    </location>
</feature>
<dbReference type="EMBL" id="AZHA01000004">
    <property type="protein sequence ID" value="OAA48927.1"/>
    <property type="molecule type" value="Genomic_DNA"/>
</dbReference>
<protein>
    <recommendedName>
        <fullName evidence="4">TIGR02453 family protein</fullName>
    </recommendedName>
</protein>
<feature type="region of interest" description="Disordered" evidence="1">
    <location>
        <begin position="374"/>
        <end position="406"/>
    </location>
</feature>
<keyword evidence="3" id="KW-1185">Reference proteome</keyword>
<accession>A0A167ICQ2</accession>
<organism evidence="2 3">
    <name type="scientific">Beauveria brongniartii RCEF 3172</name>
    <dbReference type="NCBI Taxonomy" id="1081107"/>
    <lineage>
        <taxon>Eukaryota</taxon>
        <taxon>Fungi</taxon>
        <taxon>Dikarya</taxon>
        <taxon>Ascomycota</taxon>
        <taxon>Pezizomycotina</taxon>
        <taxon>Sordariomycetes</taxon>
        <taxon>Hypocreomycetidae</taxon>
        <taxon>Hypocreales</taxon>
        <taxon>Cordycipitaceae</taxon>
        <taxon>Beauveria</taxon>
        <taxon>Beauveria brongniartii</taxon>
    </lineage>
</organism>
<feature type="compositionally biased region" description="Low complexity" evidence="1">
    <location>
        <begin position="11"/>
        <end position="22"/>
    </location>
</feature>
<dbReference type="Proteomes" id="UP000076863">
    <property type="component" value="Unassembled WGS sequence"/>
</dbReference>
<evidence type="ECO:0000313" key="3">
    <source>
        <dbReference type="Proteomes" id="UP000076863"/>
    </source>
</evidence>
<dbReference type="AlphaFoldDB" id="A0A167ICQ2"/>